<dbReference type="PANTHER" id="PTHR43737">
    <property type="entry name" value="BLL7424 PROTEIN"/>
    <property type="match status" value="1"/>
</dbReference>
<dbReference type="EMBL" id="CP029556">
    <property type="protein sequence ID" value="AXA85119.1"/>
    <property type="molecule type" value="Genomic_DNA"/>
</dbReference>
<feature type="signal peptide" evidence="2">
    <location>
        <begin position="1"/>
        <end position="20"/>
    </location>
</feature>
<dbReference type="Pfam" id="PF08811">
    <property type="entry name" value="DUF1800"/>
    <property type="match status" value="1"/>
</dbReference>
<dbReference type="PANTHER" id="PTHR43737:SF1">
    <property type="entry name" value="DUF1501 DOMAIN-CONTAINING PROTEIN"/>
    <property type="match status" value="1"/>
</dbReference>
<dbReference type="InterPro" id="IPR014917">
    <property type="entry name" value="DUF1800"/>
</dbReference>
<name>A0A344J7V9_9GAMM</name>
<keyword evidence="4" id="KW-1185">Reference proteome</keyword>
<accession>A0A344J7V9</accession>
<feature type="chain" id="PRO_5016566553" description="DUF1800 domain-containing protein" evidence="2">
    <location>
        <begin position="21"/>
        <end position="583"/>
    </location>
</feature>
<dbReference type="AlphaFoldDB" id="A0A344J7V9"/>
<feature type="region of interest" description="Disordered" evidence="1">
    <location>
        <begin position="25"/>
        <end position="53"/>
    </location>
</feature>
<dbReference type="OrthoDB" id="9772295at2"/>
<dbReference type="Proteomes" id="UP000251842">
    <property type="component" value="Chromosome"/>
</dbReference>
<feature type="compositionally biased region" description="Gly residues" evidence="1">
    <location>
        <begin position="25"/>
        <end position="38"/>
    </location>
</feature>
<evidence type="ECO:0000256" key="2">
    <source>
        <dbReference type="SAM" id="SignalP"/>
    </source>
</evidence>
<protein>
    <recommendedName>
        <fullName evidence="5">DUF1800 domain-containing protein</fullName>
    </recommendedName>
</protein>
<evidence type="ECO:0000313" key="4">
    <source>
        <dbReference type="Proteomes" id="UP000251842"/>
    </source>
</evidence>
<evidence type="ECO:0000256" key="1">
    <source>
        <dbReference type="SAM" id="MobiDB-lite"/>
    </source>
</evidence>
<evidence type="ECO:0008006" key="5">
    <source>
        <dbReference type="Google" id="ProtNLM"/>
    </source>
</evidence>
<feature type="compositionally biased region" description="Pro residues" evidence="1">
    <location>
        <begin position="40"/>
        <end position="50"/>
    </location>
</feature>
<dbReference type="KEGG" id="lue:DCD74_10880"/>
<dbReference type="PROSITE" id="PS51257">
    <property type="entry name" value="PROKAR_LIPOPROTEIN"/>
    <property type="match status" value="1"/>
</dbReference>
<reference evidence="4" key="1">
    <citation type="submission" date="2018-05" db="EMBL/GenBank/DDBJ databases">
        <title>Luteimonas pekinense sp. nov., isolated from human Meibomian gland secretions, Beijing, China.</title>
        <authorList>
            <person name="Wen T."/>
            <person name="Bai H."/>
            <person name="Lv H."/>
        </authorList>
    </citation>
    <scope>NUCLEOTIDE SEQUENCE [LARGE SCALE GENOMIC DNA]</scope>
    <source>
        <strain evidence="4">83-4</strain>
    </source>
</reference>
<proteinExistence type="predicted"/>
<keyword evidence="2" id="KW-0732">Signal</keyword>
<evidence type="ECO:0000313" key="3">
    <source>
        <dbReference type="EMBL" id="AXA85119.1"/>
    </source>
</evidence>
<organism evidence="3 4">
    <name type="scientific">Solilutibacter oculi</name>
    <dbReference type="NCBI Taxonomy" id="2698682"/>
    <lineage>
        <taxon>Bacteria</taxon>
        <taxon>Pseudomonadati</taxon>
        <taxon>Pseudomonadota</taxon>
        <taxon>Gammaproteobacteria</taxon>
        <taxon>Lysobacterales</taxon>
        <taxon>Lysobacteraceae</taxon>
        <taxon>Solilutibacter</taxon>
    </lineage>
</organism>
<gene>
    <name evidence="3" type="ORF">DCD74_10880</name>
</gene>
<sequence>MALCRGSRSLALVVLSVALAACGGGGGGGGSPGSGTGGTTPPPPLTPPPAYADIPQSDAEAARFLTQATFGPTRAEITRLRQIGYTRWLDEQLDPVRTPPTLILPHIQKMTAAGTLTYQERRNYWLWQATSARDQLRLRMGFALSQIMVVSDIDYNIRSFDRITDYQDLLDRQAFGSYRELLEKVTLHPAMGTYLSHLANQKAVTYKNAQGVTVNVVPDENYAREVMQLFSIGLVERNPDFSAKLDSAGNTIPTYTQDQVKGMAQVFTGWTWAGNTDAKYWSWAGHDNDYRPMECHPLYHEDKPKTIFRGIVIDRGSDCRASLAQTLDALAAHSNVAPFISRQLIQRFVTSNPSPAYIGRVSKTWTDSNGNLGQVLRAILLDVEARVPPAAGDAAFGKAREPLIQLTTLWRAFDARYLPMPSGEYRFRLNNSWDFTQSLRQDSLRAPSVFNFYEPDYRLPASGGVPGIHAPEFQLYNEASFSSIFNQQSEGAWTSFSPTPPTANTPGPVLDSTALLARANAGDHAGMVSLIDTLLFYGTLSPATRTTMVSMLDQLKTANRSPEECVTSLVQLAMAAPEFVVQR</sequence>